<feature type="domain" description="Thioredoxin" evidence="6">
    <location>
        <begin position="36"/>
        <end position="176"/>
    </location>
</feature>
<keyword evidence="3" id="KW-0812">Transmembrane</keyword>
<comment type="caution">
    <text evidence="7">The sequence shown here is derived from an EMBL/GenBank/DDBJ whole genome shotgun (WGS) entry which is preliminary data.</text>
</comment>
<dbReference type="GO" id="GO:0017004">
    <property type="term" value="P:cytochrome complex assembly"/>
    <property type="evidence" value="ECO:0007669"/>
    <property type="project" value="UniProtKB-KW"/>
</dbReference>
<evidence type="ECO:0000256" key="1">
    <source>
        <dbReference type="ARBA" id="ARBA00004196"/>
    </source>
</evidence>
<dbReference type="EMBL" id="VNHS01000002">
    <property type="protein sequence ID" value="TYP77806.1"/>
    <property type="molecule type" value="Genomic_DNA"/>
</dbReference>
<dbReference type="GO" id="GO:0016491">
    <property type="term" value="F:oxidoreductase activity"/>
    <property type="evidence" value="ECO:0007669"/>
    <property type="project" value="InterPro"/>
</dbReference>
<dbReference type="InterPro" id="IPR017937">
    <property type="entry name" value="Thioredoxin_CS"/>
</dbReference>
<dbReference type="InterPro" id="IPR036249">
    <property type="entry name" value="Thioredoxin-like_sf"/>
</dbReference>
<evidence type="ECO:0000256" key="5">
    <source>
        <dbReference type="ARBA" id="ARBA00023284"/>
    </source>
</evidence>
<dbReference type="InterPro" id="IPR050553">
    <property type="entry name" value="Thioredoxin_ResA/DsbE_sf"/>
</dbReference>
<dbReference type="PROSITE" id="PS00194">
    <property type="entry name" value="THIOREDOXIN_1"/>
    <property type="match status" value="1"/>
</dbReference>
<dbReference type="CDD" id="cd02966">
    <property type="entry name" value="TlpA_like_family"/>
    <property type="match status" value="1"/>
</dbReference>
<dbReference type="OrthoDB" id="25753at2"/>
<organism evidence="7 8">
    <name type="scientific">Paenibacillus methanolicus</name>
    <dbReference type="NCBI Taxonomy" id="582686"/>
    <lineage>
        <taxon>Bacteria</taxon>
        <taxon>Bacillati</taxon>
        <taxon>Bacillota</taxon>
        <taxon>Bacilli</taxon>
        <taxon>Bacillales</taxon>
        <taxon>Paenibacillaceae</taxon>
        <taxon>Paenibacillus</taxon>
    </lineage>
</organism>
<protein>
    <submittedName>
        <fullName evidence="7">Peroxiredoxin</fullName>
    </submittedName>
</protein>
<evidence type="ECO:0000313" key="8">
    <source>
        <dbReference type="Proteomes" id="UP000323257"/>
    </source>
</evidence>
<accession>A0A5S5CHV8</accession>
<dbReference type="InterPro" id="IPR000866">
    <property type="entry name" value="AhpC/TSA"/>
</dbReference>
<dbReference type="PANTHER" id="PTHR42852">
    <property type="entry name" value="THIOL:DISULFIDE INTERCHANGE PROTEIN DSBE"/>
    <property type="match status" value="1"/>
</dbReference>
<dbReference type="PANTHER" id="PTHR42852:SF6">
    <property type="entry name" value="THIOL:DISULFIDE INTERCHANGE PROTEIN DSBE"/>
    <property type="match status" value="1"/>
</dbReference>
<evidence type="ECO:0000313" key="7">
    <source>
        <dbReference type="EMBL" id="TYP77806.1"/>
    </source>
</evidence>
<evidence type="ECO:0000256" key="4">
    <source>
        <dbReference type="ARBA" id="ARBA00023157"/>
    </source>
</evidence>
<keyword evidence="2" id="KW-0201">Cytochrome c-type biogenesis</keyword>
<evidence type="ECO:0000259" key="6">
    <source>
        <dbReference type="PROSITE" id="PS51352"/>
    </source>
</evidence>
<keyword evidence="8" id="KW-1185">Reference proteome</keyword>
<proteinExistence type="predicted"/>
<keyword evidence="4" id="KW-1015">Disulfide bond</keyword>
<dbReference type="PROSITE" id="PS51352">
    <property type="entry name" value="THIOREDOXIN_2"/>
    <property type="match status" value="1"/>
</dbReference>
<keyword evidence="5" id="KW-0676">Redox-active center</keyword>
<dbReference type="RefSeq" id="WP_148928295.1">
    <property type="nucleotide sequence ID" value="NZ_VNHS01000002.1"/>
</dbReference>
<dbReference type="Gene3D" id="3.40.30.10">
    <property type="entry name" value="Glutaredoxin"/>
    <property type="match status" value="1"/>
</dbReference>
<gene>
    <name evidence="7" type="ORF">BCM02_102371</name>
</gene>
<evidence type="ECO:0000256" key="3">
    <source>
        <dbReference type="ARBA" id="ARBA00022968"/>
    </source>
</evidence>
<evidence type="ECO:0000256" key="2">
    <source>
        <dbReference type="ARBA" id="ARBA00022748"/>
    </source>
</evidence>
<dbReference type="SUPFAM" id="SSF52833">
    <property type="entry name" value="Thioredoxin-like"/>
    <property type="match status" value="1"/>
</dbReference>
<dbReference type="GO" id="GO:0016209">
    <property type="term" value="F:antioxidant activity"/>
    <property type="evidence" value="ECO:0007669"/>
    <property type="project" value="InterPro"/>
</dbReference>
<reference evidence="7 8" key="1">
    <citation type="submission" date="2019-07" db="EMBL/GenBank/DDBJ databases">
        <title>Genomic Encyclopedia of Type Strains, Phase III (KMG-III): the genomes of soil and plant-associated and newly described type strains.</title>
        <authorList>
            <person name="Whitman W."/>
        </authorList>
    </citation>
    <scope>NUCLEOTIDE SEQUENCE [LARGE SCALE GENOMIC DNA]</scope>
    <source>
        <strain evidence="7 8">BL24</strain>
    </source>
</reference>
<dbReference type="Pfam" id="PF00578">
    <property type="entry name" value="AhpC-TSA"/>
    <property type="match status" value="1"/>
</dbReference>
<dbReference type="GO" id="GO:0030313">
    <property type="term" value="C:cell envelope"/>
    <property type="evidence" value="ECO:0007669"/>
    <property type="project" value="UniProtKB-SubCell"/>
</dbReference>
<dbReference type="Proteomes" id="UP000323257">
    <property type="component" value="Unassembled WGS sequence"/>
</dbReference>
<sequence length="177" mass="19537">MGKYRRTTQIVIFIGVLLLGGYAIGKALFSSEDGLVRKGEAPPAFALLGTDGAAHKLEDYKGKALVINFWGTFCPPCVTETPDLQKQYEKWTGQGQPFEIIGINLGEDQLTANHFARQYGVTYDILLDKGRKIMAEYGVKSFPTTFFVKPDGTVMDVFVGGMTEKDIDSRVTKLLQS</sequence>
<comment type="subcellular location">
    <subcellularLocation>
        <location evidence="1">Cell envelope</location>
    </subcellularLocation>
</comment>
<dbReference type="AlphaFoldDB" id="A0A5S5CHV8"/>
<dbReference type="InterPro" id="IPR013766">
    <property type="entry name" value="Thioredoxin_domain"/>
</dbReference>
<name>A0A5S5CHV8_9BACL</name>
<keyword evidence="3" id="KW-0735">Signal-anchor</keyword>